<gene>
    <name evidence="2" type="ORF">JDO7802_01644</name>
</gene>
<feature type="transmembrane region" description="Helical" evidence="1">
    <location>
        <begin position="18"/>
        <end position="39"/>
    </location>
</feature>
<keyword evidence="1" id="KW-1133">Transmembrane helix</keyword>
<name>A0A0M6YI54_9RHOB</name>
<dbReference type="EMBL" id="CXSU01000011">
    <property type="protein sequence ID" value="CTQ49630.1"/>
    <property type="molecule type" value="Genomic_DNA"/>
</dbReference>
<proteinExistence type="predicted"/>
<keyword evidence="3" id="KW-1185">Reference proteome</keyword>
<dbReference type="AlphaFoldDB" id="A0A0M6YI54"/>
<dbReference type="InterPro" id="IPR020308">
    <property type="entry name" value="Uncharacterised_Ynq1"/>
</dbReference>
<evidence type="ECO:0000256" key="1">
    <source>
        <dbReference type="SAM" id="Phobius"/>
    </source>
</evidence>
<protein>
    <recommendedName>
        <fullName evidence="4">DUF5337 domain-containing protein</fullName>
    </recommendedName>
</protein>
<dbReference type="RefSeq" id="WP_055084356.1">
    <property type="nucleotide sequence ID" value="NZ_CXSU01000011.1"/>
</dbReference>
<reference evidence="2 3" key="1">
    <citation type="submission" date="2015-07" db="EMBL/GenBank/DDBJ databases">
        <authorList>
            <person name="Noorani M."/>
        </authorList>
    </citation>
    <scope>NUCLEOTIDE SEQUENCE [LARGE SCALE GENOMIC DNA]</scope>
    <source>
        <strain evidence="2 3">CECT 7802</strain>
    </source>
</reference>
<dbReference type="STRING" id="420998.JDO7802_01644"/>
<dbReference type="OrthoDB" id="7658896at2"/>
<dbReference type="Pfam" id="PF17272">
    <property type="entry name" value="DUF5337"/>
    <property type="match status" value="1"/>
</dbReference>
<evidence type="ECO:0000313" key="2">
    <source>
        <dbReference type="EMBL" id="CTQ49630.1"/>
    </source>
</evidence>
<evidence type="ECO:0008006" key="4">
    <source>
        <dbReference type="Google" id="ProtNLM"/>
    </source>
</evidence>
<accession>A0A0M6YI54</accession>
<keyword evidence="1" id="KW-0812">Transmembrane</keyword>
<organism evidence="2 3">
    <name type="scientific">Jannaschia donghaensis</name>
    <dbReference type="NCBI Taxonomy" id="420998"/>
    <lineage>
        <taxon>Bacteria</taxon>
        <taxon>Pseudomonadati</taxon>
        <taxon>Pseudomonadota</taxon>
        <taxon>Alphaproteobacteria</taxon>
        <taxon>Rhodobacterales</taxon>
        <taxon>Roseobacteraceae</taxon>
        <taxon>Jannaschia</taxon>
    </lineage>
</organism>
<dbReference type="Proteomes" id="UP000049222">
    <property type="component" value="Unassembled WGS sequence"/>
</dbReference>
<evidence type="ECO:0000313" key="3">
    <source>
        <dbReference type="Proteomes" id="UP000049222"/>
    </source>
</evidence>
<keyword evidence="1" id="KW-0472">Membrane</keyword>
<sequence>MTGPSDHDVAIAKRSARVAGVIIGVFVLWGVLQALGAQYDLSRRIMGLGDSVALVAMGWAIYETVMIWRLRREKE</sequence>